<protein>
    <submittedName>
        <fullName evidence="4">Uncharacterized protein</fullName>
    </submittedName>
</protein>
<evidence type="ECO:0000313" key="4">
    <source>
        <dbReference type="EMBL" id="RMX51157.1"/>
    </source>
</evidence>
<gene>
    <name evidence="4" type="ORF">pdam_00015811</name>
</gene>
<comment type="caution">
    <text evidence="4">The sequence shown here is derived from an EMBL/GenBank/DDBJ whole genome shotgun (WGS) entry which is preliminary data.</text>
</comment>
<dbReference type="Proteomes" id="UP000275408">
    <property type="component" value="Unassembled WGS sequence"/>
</dbReference>
<feature type="transmembrane region" description="Helical" evidence="3">
    <location>
        <begin position="152"/>
        <end position="175"/>
    </location>
</feature>
<keyword evidence="3" id="KW-0812">Transmembrane</keyword>
<feature type="transmembrane region" description="Helical" evidence="3">
    <location>
        <begin position="351"/>
        <end position="376"/>
    </location>
</feature>
<dbReference type="PANTHER" id="PTHR18640">
    <property type="entry name" value="SOLUTE CARRIER FAMILY 10 MEMBER 7"/>
    <property type="match status" value="1"/>
</dbReference>
<feature type="transmembrane region" description="Helical" evidence="3">
    <location>
        <begin position="288"/>
        <end position="315"/>
    </location>
</feature>
<evidence type="ECO:0000256" key="2">
    <source>
        <dbReference type="SAM" id="MobiDB-lite"/>
    </source>
</evidence>
<accession>A0A3M6UBT1</accession>
<feature type="transmembrane region" description="Helical" evidence="3">
    <location>
        <begin position="182"/>
        <end position="205"/>
    </location>
</feature>
<organism evidence="4 5">
    <name type="scientific">Pocillopora damicornis</name>
    <name type="common">Cauliflower coral</name>
    <name type="synonym">Millepora damicornis</name>
    <dbReference type="NCBI Taxonomy" id="46731"/>
    <lineage>
        <taxon>Eukaryota</taxon>
        <taxon>Metazoa</taxon>
        <taxon>Cnidaria</taxon>
        <taxon>Anthozoa</taxon>
        <taxon>Hexacorallia</taxon>
        <taxon>Scleractinia</taxon>
        <taxon>Astrocoeniina</taxon>
        <taxon>Pocilloporidae</taxon>
        <taxon>Pocillopora</taxon>
    </lineage>
</organism>
<feature type="transmembrane region" description="Helical" evidence="3">
    <location>
        <begin position="217"/>
        <end position="238"/>
    </location>
</feature>
<evidence type="ECO:0000256" key="1">
    <source>
        <dbReference type="ARBA" id="ARBA00006528"/>
    </source>
</evidence>
<dbReference type="Gene3D" id="1.20.1530.20">
    <property type="match status" value="1"/>
</dbReference>
<evidence type="ECO:0000313" key="5">
    <source>
        <dbReference type="Proteomes" id="UP000275408"/>
    </source>
</evidence>
<dbReference type="AlphaFoldDB" id="A0A3M6UBT1"/>
<reference evidence="4 5" key="1">
    <citation type="journal article" date="2018" name="Sci. Rep.">
        <title>Comparative analysis of the Pocillopora damicornis genome highlights role of immune system in coral evolution.</title>
        <authorList>
            <person name="Cunning R."/>
            <person name="Bay R.A."/>
            <person name="Gillette P."/>
            <person name="Baker A.C."/>
            <person name="Traylor-Knowles N."/>
        </authorList>
    </citation>
    <scope>NUCLEOTIDE SEQUENCE [LARGE SCALE GENOMIC DNA]</scope>
    <source>
        <strain evidence="4">RSMAS</strain>
        <tissue evidence="4">Whole animal</tissue>
    </source>
</reference>
<dbReference type="OMA" id="CLAHEYS"/>
<keyword evidence="3" id="KW-1133">Transmembrane helix</keyword>
<feature type="transmembrane region" description="Helical" evidence="3">
    <location>
        <begin position="68"/>
        <end position="88"/>
    </location>
</feature>
<dbReference type="InterPro" id="IPR038770">
    <property type="entry name" value="Na+/solute_symporter_sf"/>
</dbReference>
<evidence type="ECO:0000256" key="3">
    <source>
        <dbReference type="SAM" id="Phobius"/>
    </source>
</evidence>
<dbReference type="InterPro" id="IPR016833">
    <property type="entry name" value="Put_Na-Bile_cotransptr"/>
</dbReference>
<dbReference type="PANTHER" id="PTHR18640:SF10">
    <property type="entry name" value="SODIUM_METABOLITE COTRANSPORTER BASS4, CHLOROPLASTIC-RELATED"/>
    <property type="match status" value="1"/>
</dbReference>
<feature type="transmembrane region" description="Helical" evidence="3">
    <location>
        <begin position="100"/>
        <end position="119"/>
    </location>
</feature>
<comment type="similarity">
    <text evidence="1">Belongs to the bile acid:sodium symporter (BASS) (TC 2.A.28) family.</text>
</comment>
<proteinExistence type="inferred from homology"/>
<dbReference type="OrthoDB" id="5969158at2759"/>
<sequence>MSKERKTPRNSHDEDKIKSNIPRPSHCLWRSLHTLWELFDTYYLAIGMILMMAVGTQWPASGNFLSKIYFSQICLGVCFLLCGLRTTTGELLTAVKSYKAVVWGILTILLVVPITGTQITKTIQFATMREDNVTTSQSTVVGNVTAIGPTEFAFALQVFFTVPASMSGGAILSLLAGGNFSLAILLMAITNFAGVFSVAPMLIWMTDLSSGVNVNRFGNIMIVFALVTVLPTIIGKLLRSFNAVAEKIDSYNRGIYYTVITLFLLSTWPEVSRAQVGEKFNNIVSMNILIIVGYSSIMHIMFLLLNWIAGGFLGLALPVKKTVVILGSHKALSFALKVLRFLSTDVGSRRLMSIVCIISYLTLIVLDSIIVCKWATITEDEKDKDKSAASAKYGTLPQDSD</sequence>
<dbReference type="Pfam" id="PF13593">
    <property type="entry name" value="SBF_like"/>
    <property type="match status" value="1"/>
</dbReference>
<dbReference type="EMBL" id="RCHS01001811">
    <property type="protein sequence ID" value="RMX51157.1"/>
    <property type="molecule type" value="Genomic_DNA"/>
</dbReference>
<feature type="transmembrane region" description="Helical" evidence="3">
    <location>
        <begin position="38"/>
        <end position="56"/>
    </location>
</feature>
<keyword evidence="5" id="KW-1185">Reference proteome</keyword>
<name>A0A3M6UBT1_POCDA</name>
<feature type="region of interest" description="Disordered" evidence="2">
    <location>
        <begin position="381"/>
        <end position="401"/>
    </location>
</feature>
<keyword evidence="3" id="KW-0472">Membrane</keyword>